<dbReference type="SUPFAM" id="SSF53335">
    <property type="entry name" value="S-adenosyl-L-methionine-dependent methyltransferases"/>
    <property type="match status" value="1"/>
</dbReference>
<gene>
    <name evidence="5" type="ORF">NCTC1934_05809</name>
</gene>
<dbReference type="PANTHER" id="PTHR44942">
    <property type="entry name" value="METHYLTRANSF_11 DOMAIN-CONTAINING PROTEIN"/>
    <property type="match status" value="1"/>
</dbReference>
<evidence type="ECO:0000313" key="6">
    <source>
        <dbReference type="Proteomes" id="UP000255467"/>
    </source>
</evidence>
<keyword evidence="2 5" id="KW-0489">Methyltransferase</keyword>
<dbReference type="InterPro" id="IPR029063">
    <property type="entry name" value="SAM-dependent_MTases_sf"/>
</dbReference>
<dbReference type="Proteomes" id="UP000255467">
    <property type="component" value="Unassembled WGS sequence"/>
</dbReference>
<evidence type="ECO:0000259" key="4">
    <source>
        <dbReference type="Pfam" id="PF08241"/>
    </source>
</evidence>
<evidence type="ECO:0000256" key="1">
    <source>
        <dbReference type="ARBA" id="ARBA00008361"/>
    </source>
</evidence>
<dbReference type="CDD" id="cd02440">
    <property type="entry name" value="AdoMet_MTases"/>
    <property type="match status" value="1"/>
</dbReference>
<dbReference type="GO" id="GO:0032259">
    <property type="term" value="P:methylation"/>
    <property type="evidence" value="ECO:0007669"/>
    <property type="project" value="UniProtKB-KW"/>
</dbReference>
<dbReference type="GO" id="GO:0008757">
    <property type="term" value="F:S-adenosylmethionine-dependent methyltransferase activity"/>
    <property type="evidence" value="ECO:0007669"/>
    <property type="project" value="InterPro"/>
</dbReference>
<dbReference type="InterPro" id="IPR051052">
    <property type="entry name" value="Diverse_substrate_MTase"/>
</dbReference>
<sequence>MTQANEWRSQPPELLARRANSFGTAAESYDAHRPDYPIDAVRWALEPVSARPRTLDIGAGTGKLTGVLLAAGAQVTAVEPDAEMRAVLARRYPEVSTMAGAAESSPLHDASVDAVLAGQAFHWFDQARAFPEFARVLRPGGVVAAFWNSPDTSIEWVAELNRIARSSVSTAPGMDDSLVGHPLFHPPNRAEFPHMQRRTAESLTTTIGTHSHTLVLPRAERAEVLDRIATYLGGRPETAGGEFDFPLRTKVIRVVLR</sequence>
<comment type="similarity">
    <text evidence="1">Belongs to the methyltransferase superfamily.</text>
</comment>
<name>A0A379JJ95_9NOCA</name>
<dbReference type="OrthoDB" id="9797252at2"/>
<protein>
    <submittedName>
        <fullName evidence="5">Uncharacterized methyltransferase BT9727_4108</fullName>
        <ecNumber evidence="5">2.1.1.-</ecNumber>
    </submittedName>
</protein>
<dbReference type="Pfam" id="PF08241">
    <property type="entry name" value="Methyltransf_11"/>
    <property type="match status" value="1"/>
</dbReference>
<dbReference type="STRING" id="1406858.GCA_000710895_04474"/>
<reference evidence="5 6" key="1">
    <citation type="submission" date="2018-06" db="EMBL/GenBank/DDBJ databases">
        <authorList>
            <consortium name="Pathogen Informatics"/>
            <person name="Doyle S."/>
        </authorList>
    </citation>
    <scope>NUCLEOTIDE SEQUENCE [LARGE SCALE GENOMIC DNA]</scope>
    <source>
        <strain evidence="5 6">NCTC1934</strain>
    </source>
</reference>
<accession>A0A379JJ95</accession>
<evidence type="ECO:0000313" key="5">
    <source>
        <dbReference type="EMBL" id="SUD48474.1"/>
    </source>
</evidence>
<dbReference type="PANTHER" id="PTHR44942:SF4">
    <property type="entry name" value="METHYLTRANSFERASE TYPE 11 DOMAIN-CONTAINING PROTEIN"/>
    <property type="match status" value="1"/>
</dbReference>
<dbReference type="RefSeq" id="WP_039813759.1">
    <property type="nucleotide sequence ID" value="NZ_UGRY01000005.1"/>
</dbReference>
<evidence type="ECO:0000256" key="3">
    <source>
        <dbReference type="ARBA" id="ARBA00022679"/>
    </source>
</evidence>
<organism evidence="5 6">
    <name type="scientific">Nocardia otitidiscaviarum</name>
    <dbReference type="NCBI Taxonomy" id="1823"/>
    <lineage>
        <taxon>Bacteria</taxon>
        <taxon>Bacillati</taxon>
        <taxon>Actinomycetota</taxon>
        <taxon>Actinomycetes</taxon>
        <taxon>Mycobacteriales</taxon>
        <taxon>Nocardiaceae</taxon>
        <taxon>Nocardia</taxon>
    </lineage>
</organism>
<dbReference type="AlphaFoldDB" id="A0A379JJ95"/>
<keyword evidence="3 5" id="KW-0808">Transferase</keyword>
<dbReference type="Gene3D" id="3.40.50.150">
    <property type="entry name" value="Vaccinia Virus protein VP39"/>
    <property type="match status" value="1"/>
</dbReference>
<keyword evidence="6" id="KW-1185">Reference proteome</keyword>
<dbReference type="InterPro" id="IPR013216">
    <property type="entry name" value="Methyltransf_11"/>
</dbReference>
<dbReference type="EMBL" id="UGRY01000005">
    <property type="protein sequence ID" value="SUD48474.1"/>
    <property type="molecule type" value="Genomic_DNA"/>
</dbReference>
<proteinExistence type="inferred from homology"/>
<feature type="domain" description="Methyltransferase type 11" evidence="4">
    <location>
        <begin position="55"/>
        <end position="144"/>
    </location>
</feature>
<dbReference type="EC" id="2.1.1.-" evidence="5"/>
<evidence type="ECO:0000256" key="2">
    <source>
        <dbReference type="ARBA" id="ARBA00022603"/>
    </source>
</evidence>